<dbReference type="InterPro" id="IPR000742">
    <property type="entry name" value="EGF"/>
</dbReference>
<dbReference type="Gene3D" id="2.90.10.10">
    <property type="entry name" value="Bulb-type lectin domain"/>
    <property type="match status" value="1"/>
</dbReference>
<dbReference type="GO" id="GO:0004674">
    <property type="term" value="F:protein serine/threonine kinase activity"/>
    <property type="evidence" value="ECO:0007669"/>
    <property type="project" value="UniProtKB-KW"/>
</dbReference>
<dbReference type="Gene3D" id="1.10.510.10">
    <property type="entry name" value="Transferase(Phosphotransferase) domain 1"/>
    <property type="match status" value="1"/>
</dbReference>
<sequence length="804" mass="90461">MSTLYFLPLISLLISSISPLIAQQQQQEHKLSSFSTSDSPWSPAMNQTLVSTNSTFAAGFRSLPTSPQLYIFSVWCLGSRDKTIIWSLNGTITSPVNQSSSLVITPAGILQLNDSTGNNLWQPTAFGDPKQTKLVLGEDGNLVFGNWSSFNYPTDTVLSNQAFDGRILVSKNGKYLFRNNQDLVFNSSNVYETYSPGQIGRLNSNGTFTIINSGSVPVMADLGSVRLRRMTLDNDGNLRVYSLRSRSGTWRIVWQVIQELCTINGVCGPNYICMPNGTISTFCVCPSGFEEQNGICQRRIPLTPADSKFLRLDFVTFHADQYLQASNFTSCKDGCLANSSCLAYAVQFDGQKFCMHYQSLLYGYWSPGPEVTTFLRVSNSETAISNFTGMTSKVNTICTTVISLPVPPDQSQTTARNIAILTTVYFIEFIVGFFCFWAFLKKYLKYQDMAWTLGLELQPTGGPKRFSYAELKAATNDFSNIIGQGGFGTVYKGELPDHRTIAVKCLKDVTGGETEFWGEIIIIARMHHLNLIRVWGFCVEKSHRMLVYEYIPNGSLANYLFPAYSVETSQEKCISNSSSSNNKNSISSTNSDKTQSRSLLDWNIRYRIALGVARAIAYLHEECLEWVLHCDIKPENILLGDDFCPKVSDFGLSKLGKKEDKVAMSRIHGTRGYLAPEWVTNEPITAKADVYSFGMVLLEIVSGMRNFNFRDSSNGSEEWYFPRWAFEKVYEEMKVESLLDRRIKHCYDSQVHLELVDRMVKTAMWCLQDRPELRPSMGKVTKMLEGSVEIIDPPKPTIFYLRDY</sequence>
<dbReference type="InterPro" id="IPR003609">
    <property type="entry name" value="Pan_app"/>
</dbReference>
<evidence type="ECO:0000256" key="4">
    <source>
        <dbReference type="ARBA" id="ARBA00022536"/>
    </source>
</evidence>
<evidence type="ECO:0000256" key="20">
    <source>
        <dbReference type="SAM" id="SignalP"/>
    </source>
</evidence>
<dbReference type="EC" id="2.7.11.1" evidence="2"/>
<dbReference type="Proteomes" id="UP001141806">
    <property type="component" value="Unassembled WGS sequence"/>
</dbReference>
<evidence type="ECO:0000256" key="13">
    <source>
        <dbReference type="ARBA" id="ARBA00023157"/>
    </source>
</evidence>
<accession>A0A9Q0H6M3</accession>
<keyword evidence="15" id="KW-0325">Glycoprotein</keyword>
<keyword evidence="14" id="KW-0675">Receptor</keyword>
<evidence type="ECO:0000256" key="15">
    <source>
        <dbReference type="ARBA" id="ARBA00023180"/>
    </source>
</evidence>
<dbReference type="PROSITE" id="PS50011">
    <property type="entry name" value="PROTEIN_KINASE_DOM"/>
    <property type="match status" value="1"/>
</dbReference>
<comment type="catalytic activity">
    <reaction evidence="17">
        <text>L-seryl-[protein] + ATP = O-phospho-L-seryl-[protein] + ADP + H(+)</text>
        <dbReference type="Rhea" id="RHEA:17989"/>
        <dbReference type="Rhea" id="RHEA-COMP:9863"/>
        <dbReference type="Rhea" id="RHEA-COMP:11604"/>
        <dbReference type="ChEBI" id="CHEBI:15378"/>
        <dbReference type="ChEBI" id="CHEBI:29999"/>
        <dbReference type="ChEBI" id="CHEBI:30616"/>
        <dbReference type="ChEBI" id="CHEBI:83421"/>
        <dbReference type="ChEBI" id="CHEBI:456216"/>
        <dbReference type="EC" id="2.7.11.1"/>
    </reaction>
</comment>
<proteinExistence type="predicted"/>
<evidence type="ECO:0000313" key="25">
    <source>
        <dbReference type="Proteomes" id="UP001141806"/>
    </source>
</evidence>
<keyword evidence="5" id="KW-0808">Transferase</keyword>
<dbReference type="PROSITE" id="PS00108">
    <property type="entry name" value="PROTEIN_KINASE_ST"/>
    <property type="match status" value="1"/>
</dbReference>
<dbReference type="InterPro" id="IPR000858">
    <property type="entry name" value="S_locus_glycoprot_dom"/>
</dbReference>
<dbReference type="PROSITE" id="PS50927">
    <property type="entry name" value="BULB_LECTIN"/>
    <property type="match status" value="1"/>
</dbReference>
<feature type="domain" description="Protein kinase" evidence="21">
    <location>
        <begin position="476"/>
        <end position="798"/>
    </location>
</feature>
<dbReference type="SUPFAM" id="SSF56112">
    <property type="entry name" value="Protein kinase-like (PK-like)"/>
    <property type="match status" value="1"/>
</dbReference>
<evidence type="ECO:0000256" key="17">
    <source>
        <dbReference type="ARBA" id="ARBA00048679"/>
    </source>
</evidence>
<evidence type="ECO:0000256" key="14">
    <source>
        <dbReference type="ARBA" id="ARBA00023170"/>
    </source>
</evidence>
<feature type="signal peptide" evidence="20">
    <location>
        <begin position="1"/>
        <end position="22"/>
    </location>
</feature>
<dbReference type="InterPro" id="IPR000719">
    <property type="entry name" value="Prot_kinase_dom"/>
</dbReference>
<evidence type="ECO:0000256" key="3">
    <source>
        <dbReference type="ARBA" id="ARBA00022527"/>
    </source>
</evidence>
<evidence type="ECO:0000256" key="11">
    <source>
        <dbReference type="ARBA" id="ARBA00022989"/>
    </source>
</evidence>
<dbReference type="EMBL" id="JAMYWD010000009">
    <property type="protein sequence ID" value="KAJ4960802.1"/>
    <property type="molecule type" value="Genomic_DNA"/>
</dbReference>
<evidence type="ECO:0000256" key="9">
    <source>
        <dbReference type="ARBA" id="ARBA00022777"/>
    </source>
</evidence>
<dbReference type="Gene3D" id="3.30.200.20">
    <property type="entry name" value="Phosphorylase Kinase, domain 1"/>
    <property type="match status" value="1"/>
</dbReference>
<dbReference type="Pfam" id="PF00069">
    <property type="entry name" value="Pkinase"/>
    <property type="match status" value="1"/>
</dbReference>
<evidence type="ECO:0000256" key="8">
    <source>
        <dbReference type="ARBA" id="ARBA00022741"/>
    </source>
</evidence>
<dbReference type="AlphaFoldDB" id="A0A9Q0H6M3"/>
<comment type="caution">
    <text evidence="24">The sequence shown here is derived from an EMBL/GenBank/DDBJ whole genome shotgun (WGS) entry which is preliminary data.</text>
</comment>
<dbReference type="InterPro" id="IPR008271">
    <property type="entry name" value="Ser/Thr_kinase_AS"/>
</dbReference>
<feature type="binding site" evidence="18">
    <location>
        <position position="504"/>
    </location>
    <ligand>
        <name>ATP</name>
        <dbReference type="ChEBI" id="CHEBI:30616"/>
    </ligand>
</feature>
<dbReference type="OrthoDB" id="1537556at2759"/>
<organism evidence="24 25">
    <name type="scientific">Protea cynaroides</name>
    <dbReference type="NCBI Taxonomy" id="273540"/>
    <lineage>
        <taxon>Eukaryota</taxon>
        <taxon>Viridiplantae</taxon>
        <taxon>Streptophyta</taxon>
        <taxon>Embryophyta</taxon>
        <taxon>Tracheophyta</taxon>
        <taxon>Spermatophyta</taxon>
        <taxon>Magnoliopsida</taxon>
        <taxon>Proteales</taxon>
        <taxon>Proteaceae</taxon>
        <taxon>Protea</taxon>
    </lineage>
</organism>
<keyword evidence="9" id="KW-0418">Kinase</keyword>
<keyword evidence="25" id="KW-1185">Reference proteome</keyword>
<feature type="transmembrane region" description="Helical" evidence="19">
    <location>
        <begin position="418"/>
        <end position="440"/>
    </location>
</feature>
<dbReference type="FunFam" id="3.30.200.20:FF:000059">
    <property type="entry name" value="S-receptor-like serine/threonine-protein kinase"/>
    <property type="match status" value="1"/>
</dbReference>
<evidence type="ECO:0000256" key="7">
    <source>
        <dbReference type="ARBA" id="ARBA00022729"/>
    </source>
</evidence>
<feature type="domain" description="Bulb-type lectin" evidence="22">
    <location>
        <begin position="34"/>
        <end position="157"/>
    </location>
</feature>
<keyword evidence="3" id="KW-0723">Serine/threonine-protein kinase</keyword>
<dbReference type="GO" id="GO:0048544">
    <property type="term" value="P:recognition of pollen"/>
    <property type="evidence" value="ECO:0007669"/>
    <property type="project" value="InterPro"/>
</dbReference>
<keyword evidence="8 18" id="KW-0547">Nucleotide-binding</keyword>
<evidence type="ECO:0000313" key="24">
    <source>
        <dbReference type="EMBL" id="KAJ4960802.1"/>
    </source>
</evidence>
<dbReference type="Pfam" id="PF08276">
    <property type="entry name" value="PAN_2"/>
    <property type="match status" value="1"/>
</dbReference>
<dbReference type="PROSITE" id="PS50948">
    <property type="entry name" value="PAN"/>
    <property type="match status" value="1"/>
</dbReference>
<feature type="domain" description="Apple" evidence="23">
    <location>
        <begin position="296"/>
        <end position="378"/>
    </location>
</feature>
<dbReference type="PANTHER" id="PTHR47974:SF6">
    <property type="entry name" value="NON-SPECIFIC SERINE_THREONINE PROTEIN KINASE"/>
    <property type="match status" value="1"/>
</dbReference>
<dbReference type="PROSITE" id="PS00107">
    <property type="entry name" value="PROTEIN_KINASE_ATP"/>
    <property type="match status" value="1"/>
</dbReference>
<dbReference type="InterPro" id="IPR001480">
    <property type="entry name" value="Bulb-type_lectin_dom"/>
</dbReference>
<evidence type="ECO:0000256" key="19">
    <source>
        <dbReference type="SAM" id="Phobius"/>
    </source>
</evidence>
<keyword evidence="4" id="KW-0245">EGF-like domain</keyword>
<evidence type="ECO:0000259" key="22">
    <source>
        <dbReference type="PROSITE" id="PS50927"/>
    </source>
</evidence>
<evidence type="ECO:0000259" key="23">
    <source>
        <dbReference type="PROSITE" id="PS50948"/>
    </source>
</evidence>
<dbReference type="Pfam" id="PF00954">
    <property type="entry name" value="S_locus_glycop"/>
    <property type="match status" value="1"/>
</dbReference>
<dbReference type="GO" id="GO:0016020">
    <property type="term" value="C:membrane"/>
    <property type="evidence" value="ECO:0007669"/>
    <property type="project" value="UniProtKB-SubCell"/>
</dbReference>
<dbReference type="PANTHER" id="PTHR47974">
    <property type="entry name" value="OS07G0415500 PROTEIN"/>
    <property type="match status" value="1"/>
</dbReference>
<evidence type="ECO:0000256" key="6">
    <source>
        <dbReference type="ARBA" id="ARBA00022692"/>
    </source>
</evidence>
<name>A0A9Q0H6M3_9MAGN</name>
<keyword evidence="12 19" id="KW-0472">Membrane</keyword>
<evidence type="ECO:0000259" key="21">
    <source>
        <dbReference type="PROSITE" id="PS50011"/>
    </source>
</evidence>
<keyword evidence="6 19" id="KW-0812">Transmembrane</keyword>
<dbReference type="SUPFAM" id="SSF51110">
    <property type="entry name" value="alpha-D-mannose-specific plant lectins"/>
    <property type="match status" value="1"/>
</dbReference>
<dbReference type="PIRSF" id="PIRSF000641">
    <property type="entry name" value="SRK"/>
    <property type="match status" value="1"/>
</dbReference>
<evidence type="ECO:0000256" key="18">
    <source>
        <dbReference type="PROSITE-ProRule" id="PRU10141"/>
    </source>
</evidence>
<dbReference type="InterPro" id="IPR017441">
    <property type="entry name" value="Protein_kinase_ATP_BS"/>
</dbReference>
<evidence type="ECO:0000256" key="1">
    <source>
        <dbReference type="ARBA" id="ARBA00004479"/>
    </source>
</evidence>
<reference evidence="24" key="1">
    <citation type="journal article" date="2023" name="Plant J.">
        <title>The genome of the king protea, Protea cynaroides.</title>
        <authorList>
            <person name="Chang J."/>
            <person name="Duong T.A."/>
            <person name="Schoeman C."/>
            <person name="Ma X."/>
            <person name="Roodt D."/>
            <person name="Barker N."/>
            <person name="Li Z."/>
            <person name="Van de Peer Y."/>
            <person name="Mizrachi E."/>
        </authorList>
    </citation>
    <scope>NUCLEOTIDE SEQUENCE</scope>
    <source>
        <tissue evidence="24">Young leaves</tissue>
    </source>
</reference>
<evidence type="ECO:0000256" key="2">
    <source>
        <dbReference type="ARBA" id="ARBA00012513"/>
    </source>
</evidence>
<dbReference type="SMART" id="SM00220">
    <property type="entry name" value="S_TKc"/>
    <property type="match status" value="1"/>
</dbReference>
<dbReference type="InterPro" id="IPR036426">
    <property type="entry name" value="Bulb-type_lectin_dom_sf"/>
</dbReference>
<evidence type="ECO:0000256" key="16">
    <source>
        <dbReference type="ARBA" id="ARBA00047899"/>
    </source>
</evidence>
<gene>
    <name evidence="24" type="ORF">NE237_020712</name>
</gene>
<dbReference type="GO" id="GO:0005524">
    <property type="term" value="F:ATP binding"/>
    <property type="evidence" value="ECO:0007669"/>
    <property type="project" value="UniProtKB-UniRule"/>
</dbReference>
<comment type="catalytic activity">
    <reaction evidence="16">
        <text>L-threonyl-[protein] + ATP = O-phospho-L-threonyl-[protein] + ADP + H(+)</text>
        <dbReference type="Rhea" id="RHEA:46608"/>
        <dbReference type="Rhea" id="RHEA-COMP:11060"/>
        <dbReference type="Rhea" id="RHEA-COMP:11605"/>
        <dbReference type="ChEBI" id="CHEBI:15378"/>
        <dbReference type="ChEBI" id="CHEBI:30013"/>
        <dbReference type="ChEBI" id="CHEBI:30616"/>
        <dbReference type="ChEBI" id="CHEBI:61977"/>
        <dbReference type="ChEBI" id="CHEBI:456216"/>
        <dbReference type="EC" id="2.7.11.1"/>
    </reaction>
</comment>
<keyword evidence="10 18" id="KW-0067">ATP-binding</keyword>
<protein>
    <recommendedName>
        <fullName evidence="2">non-specific serine/threonine protein kinase</fullName>
        <ecNumber evidence="2">2.7.11.1</ecNumber>
    </recommendedName>
</protein>
<evidence type="ECO:0000256" key="5">
    <source>
        <dbReference type="ARBA" id="ARBA00022679"/>
    </source>
</evidence>
<evidence type="ECO:0000256" key="10">
    <source>
        <dbReference type="ARBA" id="ARBA00022840"/>
    </source>
</evidence>
<comment type="subcellular location">
    <subcellularLocation>
        <location evidence="1">Membrane</location>
        <topology evidence="1">Single-pass type I membrane protein</topology>
    </subcellularLocation>
</comment>
<keyword evidence="11 19" id="KW-1133">Transmembrane helix</keyword>
<dbReference type="SMART" id="SM00108">
    <property type="entry name" value="B_lectin"/>
    <property type="match status" value="1"/>
</dbReference>
<dbReference type="InterPro" id="IPR024171">
    <property type="entry name" value="SRK-like_kinase"/>
</dbReference>
<keyword evidence="7 20" id="KW-0732">Signal</keyword>
<feature type="chain" id="PRO_5040391448" description="non-specific serine/threonine protein kinase" evidence="20">
    <location>
        <begin position="23"/>
        <end position="804"/>
    </location>
</feature>
<dbReference type="InterPro" id="IPR011009">
    <property type="entry name" value="Kinase-like_dom_sf"/>
</dbReference>
<keyword evidence="13" id="KW-1015">Disulfide bond</keyword>
<evidence type="ECO:0000256" key="12">
    <source>
        <dbReference type="ARBA" id="ARBA00023136"/>
    </source>
</evidence>
<dbReference type="PROSITE" id="PS01186">
    <property type="entry name" value="EGF_2"/>
    <property type="match status" value="1"/>
</dbReference>